<dbReference type="SUPFAM" id="SSF50104">
    <property type="entry name" value="Translation proteins SH3-like domain"/>
    <property type="match status" value="1"/>
</dbReference>
<dbReference type="GO" id="GO:0022625">
    <property type="term" value="C:cytosolic large ribosomal subunit"/>
    <property type="evidence" value="ECO:0007669"/>
    <property type="project" value="TreeGrafter"/>
</dbReference>
<keyword evidence="3 4" id="KW-0687">Ribonucleoprotein</keyword>
<sequence length="106" mass="12188">MANHIIVKDVDCKIGDTIKISYSFKEGDKFKKQIFQGILLAIKGEGNNRMITVRKLSHDNLGIERIFPVISPFIESVTVVKHGVVRRSKLYFIRKLSESELRDRLT</sequence>
<comment type="caution">
    <text evidence="5">The sequence shown here is derived from an EMBL/GenBank/DDBJ whole genome shotgun (WGS) entry which is preliminary data.</text>
</comment>
<dbReference type="PRINTS" id="PR00061">
    <property type="entry name" value="RIBOSOMALL19"/>
</dbReference>
<dbReference type="PANTHER" id="PTHR15680:SF9">
    <property type="entry name" value="LARGE RIBOSOMAL SUBUNIT PROTEIN BL19M"/>
    <property type="match status" value="1"/>
</dbReference>
<proteinExistence type="inferred from homology"/>
<keyword evidence="2" id="KW-0689">Ribosomal protein</keyword>
<evidence type="ECO:0000256" key="3">
    <source>
        <dbReference type="ARBA" id="ARBA00023274"/>
    </source>
</evidence>
<dbReference type="PROSITE" id="PS01015">
    <property type="entry name" value="RIBOSOMAL_L19"/>
    <property type="match status" value="1"/>
</dbReference>
<dbReference type="InterPro" id="IPR001857">
    <property type="entry name" value="Ribosomal_bL19"/>
</dbReference>
<comment type="similarity">
    <text evidence="1 4">Belongs to the bacterial ribosomal protein bL19 family.</text>
</comment>
<comment type="function">
    <text evidence="4">This protein is located at the 30S-50S ribosomal subunit interface and may play a role in the structure and function of the aminoacyl-tRNA binding site.</text>
</comment>
<evidence type="ECO:0000256" key="1">
    <source>
        <dbReference type="ARBA" id="ARBA00005781"/>
    </source>
</evidence>
<name>A0A1F7JLN7_9BACT</name>
<dbReference type="Proteomes" id="UP000176376">
    <property type="component" value="Unassembled WGS sequence"/>
</dbReference>
<dbReference type="InterPro" id="IPR038657">
    <property type="entry name" value="Ribosomal_bL19_sf"/>
</dbReference>
<gene>
    <name evidence="5" type="ORF">A3J15_02910</name>
</gene>
<dbReference type="Gene3D" id="2.30.30.790">
    <property type="match status" value="1"/>
</dbReference>
<evidence type="ECO:0000313" key="6">
    <source>
        <dbReference type="Proteomes" id="UP000176376"/>
    </source>
</evidence>
<evidence type="ECO:0000313" key="5">
    <source>
        <dbReference type="EMBL" id="OGK56500.1"/>
    </source>
</evidence>
<evidence type="ECO:0000256" key="2">
    <source>
        <dbReference type="ARBA" id="ARBA00022980"/>
    </source>
</evidence>
<dbReference type="InterPro" id="IPR018257">
    <property type="entry name" value="Ribosomal_bL19_CS"/>
</dbReference>
<dbReference type="AlphaFoldDB" id="A0A1F7JLN7"/>
<dbReference type="STRING" id="1802074.A3J15_02910"/>
<organism evidence="5 6">
    <name type="scientific">Candidatus Roizmanbacteria bacterium RIFCSPLOWO2_02_FULL_38_10</name>
    <dbReference type="NCBI Taxonomy" id="1802074"/>
    <lineage>
        <taxon>Bacteria</taxon>
        <taxon>Candidatus Roizmaniibacteriota</taxon>
    </lineage>
</organism>
<accession>A0A1F7JLN7</accession>
<dbReference type="Pfam" id="PF01245">
    <property type="entry name" value="Ribosomal_L19"/>
    <property type="match status" value="1"/>
</dbReference>
<dbReference type="EMBL" id="MGAY01000035">
    <property type="protein sequence ID" value="OGK56500.1"/>
    <property type="molecule type" value="Genomic_DNA"/>
</dbReference>
<dbReference type="InterPro" id="IPR008991">
    <property type="entry name" value="Translation_prot_SH3-like_sf"/>
</dbReference>
<dbReference type="PANTHER" id="PTHR15680">
    <property type="entry name" value="RIBOSOMAL PROTEIN L19"/>
    <property type="match status" value="1"/>
</dbReference>
<dbReference type="GO" id="GO:0006412">
    <property type="term" value="P:translation"/>
    <property type="evidence" value="ECO:0007669"/>
    <property type="project" value="InterPro"/>
</dbReference>
<protein>
    <recommendedName>
        <fullName evidence="4">50S ribosomal protein L19</fullName>
    </recommendedName>
</protein>
<reference evidence="5 6" key="1">
    <citation type="journal article" date="2016" name="Nat. Commun.">
        <title>Thousands of microbial genomes shed light on interconnected biogeochemical processes in an aquifer system.</title>
        <authorList>
            <person name="Anantharaman K."/>
            <person name="Brown C.T."/>
            <person name="Hug L.A."/>
            <person name="Sharon I."/>
            <person name="Castelle C.J."/>
            <person name="Probst A.J."/>
            <person name="Thomas B.C."/>
            <person name="Singh A."/>
            <person name="Wilkins M.J."/>
            <person name="Karaoz U."/>
            <person name="Brodie E.L."/>
            <person name="Williams K.H."/>
            <person name="Hubbard S.S."/>
            <person name="Banfield J.F."/>
        </authorList>
    </citation>
    <scope>NUCLEOTIDE SEQUENCE [LARGE SCALE GENOMIC DNA]</scope>
</reference>
<dbReference type="GO" id="GO:0003735">
    <property type="term" value="F:structural constituent of ribosome"/>
    <property type="evidence" value="ECO:0007669"/>
    <property type="project" value="InterPro"/>
</dbReference>
<evidence type="ECO:0000256" key="4">
    <source>
        <dbReference type="RuleBase" id="RU000559"/>
    </source>
</evidence>